<dbReference type="PANTHER" id="PTHR34800:SF1">
    <property type="entry name" value="TETRAPYRROLE-BINDING PROTEIN, CHLOROPLASTIC"/>
    <property type="match status" value="1"/>
</dbReference>
<reference evidence="2" key="1">
    <citation type="journal article" date="2015" name="ISME J.">
        <title>Draft Genome Sequence of Streptomyces incarnatus NRRL8089, which Produces the Nucleoside Antibiotic Sinefungin.</title>
        <authorList>
            <person name="Oshima K."/>
            <person name="Hattori M."/>
            <person name="Shimizu H."/>
            <person name="Fukuda K."/>
            <person name="Nemoto M."/>
            <person name="Inagaki K."/>
            <person name="Tamura T."/>
        </authorList>
    </citation>
    <scope>NUCLEOTIDE SEQUENCE</scope>
    <source>
        <strain evidence="2">FACHB-1375</strain>
    </source>
</reference>
<comment type="caution">
    <text evidence="2">The sequence shown here is derived from an EMBL/GenBank/DDBJ whole genome shotgun (WGS) entry which is preliminary data.</text>
</comment>
<gene>
    <name evidence="2" type="ORF">H6G03_30170</name>
</gene>
<dbReference type="SUPFAM" id="SSF140869">
    <property type="entry name" value="GUN4-like"/>
    <property type="match status" value="1"/>
</dbReference>
<dbReference type="GO" id="GO:0046906">
    <property type="term" value="F:tetrapyrrole binding"/>
    <property type="evidence" value="ECO:0007669"/>
    <property type="project" value="TreeGrafter"/>
</dbReference>
<dbReference type="Gene3D" id="1.25.40.620">
    <property type="match status" value="1"/>
</dbReference>
<dbReference type="InterPro" id="IPR008629">
    <property type="entry name" value="GUN4-like"/>
</dbReference>
<dbReference type="AlphaFoldDB" id="A0A926VKC0"/>
<evidence type="ECO:0000259" key="1">
    <source>
        <dbReference type="Pfam" id="PF05419"/>
    </source>
</evidence>
<organism evidence="2 3">
    <name type="scientific">Aerosakkonema funiforme FACHB-1375</name>
    <dbReference type="NCBI Taxonomy" id="2949571"/>
    <lineage>
        <taxon>Bacteria</taxon>
        <taxon>Bacillati</taxon>
        <taxon>Cyanobacteriota</taxon>
        <taxon>Cyanophyceae</taxon>
        <taxon>Oscillatoriophycideae</taxon>
        <taxon>Aerosakkonematales</taxon>
        <taxon>Aerosakkonemataceae</taxon>
        <taxon>Aerosakkonema</taxon>
    </lineage>
</organism>
<dbReference type="InterPro" id="IPR037215">
    <property type="entry name" value="GUN4-like_sf"/>
</dbReference>
<dbReference type="RefSeq" id="WP_190473380.1">
    <property type="nucleotide sequence ID" value="NZ_JACJPW010000115.1"/>
</dbReference>
<evidence type="ECO:0000313" key="2">
    <source>
        <dbReference type="EMBL" id="MBD2185293.1"/>
    </source>
</evidence>
<feature type="domain" description="GUN4-like" evidence="1">
    <location>
        <begin position="7"/>
        <end position="90"/>
    </location>
</feature>
<proteinExistence type="predicted"/>
<dbReference type="CDD" id="cd16383">
    <property type="entry name" value="GUN4"/>
    <property type="match status" value="1"/>
</dbReference>
<sequence length="115" mass="13344">MLILGILSIHTFNKLPCTDLRTIDRLWVDYSNGRFGFSVQKRIYDREVSRDWEKMGDRVGWRVEGKWLSVSLLNYSIDAPTGHLPGCGAWVASFVWGLWSRSAENFYVRVDICEL</sequence>
<protein>
    <submittedName>
        <fullName evidence="2">GUN4 domain-containing protein</fullName>
    </submittedName>
</protein>
<dbReference type="PANTHER" id="PTHR34800">
    <property type="entry name" value="TETRAPYRROLE-BINDING PROTEIN, CHLOROPLASTIC"/>
    <property type="match status" value="1"/>
</dbReference>
<evidence type="ECO:0000313" key="3">
    <source>
        <dbReference type="Proteomes" id="UP000641646"/>
    </source>
</evidence>
<keyword evidence="3" id="KW-1185">Reference proteome</keyword>
<accession>A0A926VKC0</accession>
<dbReference type="Proteomes" id="UP000641646">
    <property type="component" value="Unassembled WGS sequence"/>
</dbReference>
<name>A0A926VKC0_9CYAN</name>
<dbReference type="Pfam" id="PF05419">
    <property type="entry name" value="GUN4"/>
    <property type="match status" value="1"/>
</dbReference>
<reference evidence="2" key="2">
    <citation type="submission" date="2020-08" db="EMBL/GenBank/DDBJ databases">
        <authorList>
            <person name="Chen M."/>
            <person name="Teng W."/>
            <person name="Zhao L."/>
            <person name="Hu C."/>
            <person name="Zhou Y."/>
            <person name="Han B."/>
            <person name="Song L."/>
            <person name="Shu W."/>
        </authorList>
    </citation>
    <scope>NUCLEOTIDE SEQUENCE</scope>
    <source>
        <strain evidence="2">FACHB-1375</strain>
    </source>
</reference>
<dbReference type="Gene3D" id="1.10.10.1770">
    <property type="entry name" value="Gun4-like"/>
    <property type="match status" value="1"/>
</dbReference>
<dbReference type="EMBL" id="JACJPW010000115">
    <property type="protein sequence ID" value="MBD2185293.1"/>
    <property type="molecule type" value="Genomic_DNA"/>
</dbReference>